<dbReference type="Gene3D" id="1.10.3210.10">
    <property type="entry name" value="Hypothetical protein af1432"/>
    <property type="match status" value="1"/>
</dbReference>
<proteinExistence type="predicted"/>
<dbReference type="InterPro" id="IPR003607">
    <property type="entry name" value="HD/PDEase_dom"/>
</dbReference>
<evidence type="ECO:0000313" key="2">
    <source>
        <dbReference type="EMBL" id="MST98060.1"/>
    </source>
</evidence>
<dbReference type="AlphaFoldDB" id="A0A844G2U3"/>
<evidence type="ECO:0000259" key="1">
    <source>
        <dbReference type="Pfam" id="PF01966"/>
    </source>
</evidence>
<accession>A0A844G2U3</accession>
<gene>
    <name evidence="2" type="ORF">FYJ85_13535</name>
</gene>
<dbReference type="Proteomes" id="UP000435649">
    <property type="component" value="Unassembled WGS sequence"/>
</dbReference>
<reference evidence="2 3" key="1">
    <citation type="submission" date="2019-08" db="EMBL/GenBank/DDBJ databases">
        <title>In-depth cultivation of the pig gut microbiome towards novel bacterial diversity and tailored functional studies.</title>
        <authorList>
            <person name="Wylensek D."/>
            <person name="Hitch T.C.A."/>
            <person name="Clavel T."/>
        </authorList>
    </citation>
    <scope>NUCLEOTIDE SEQUENCE [LARGE SCALE GENOMIC DNA]</scope>
    <source>
        <strain evidence="2 3">BBE-744-WT-12</strain>
    </source>
</reference>
<dbReference type="InterPro" id="IPR006674">
    <property type="entry name" value="HD_domain"/>
</dbReference>
<name>A0A844G2U3_9BACT</name>
<feature type="domain" description="HD" evidence="1">
    <location>
        <begin position="22"/>
        <end position="145"/>
    </location>
</feature>
<comment type="caution">
    <text evidence="2">The sequence shown here is derived from an EMBL/GenBank/DDBJ whole genome shotgun (WGS) entry which is preliminary data.</text>
</comment>
<sequence length="185" mass="20850">MDSLEIIRYFYPEETPLRRLLLKHSAQVRDKALAILAQAAPELDSRLVAAGAMLHDIGILHCRAPKILCVGTEPYIAHGVIGARMLREYARTHGVELEAYARICERHTGSGLTAEEVRRESLPIPARDYLPETPEEKLICLADKFFSKSGDLREKPLERIRHSMLKFGPAPLARFDEMCALFNVS</sequence>
<dbReference type="CDD" id="cd00077">
    <property type="entry name" value="HDc"/>
    <property type="match status" value="1"/>
</dbReference>
<keyword evidence="3" id="KW-1185">Reference proteome</keyword>
<dbReference type="InterPro" id="IPR006675">
    <property type="entry name" value="HDIG_dom"/>
</dbReference>
<organism evidence="2 3">
    <name type="scientific">Victivallis lenta</name>
    <dbReference type="NCBI Taxonomy" id="2606640"/>
    <lineage>
        <taxon>Bacteria</taxon>
        <taxon>Pseudomonadati</taxon>
        <taxon>Lentisphaerota</taxon>
        <taxon>Lentisphaeria</taxon>
        <taxon>Victivallales</taxon>
        <taxon>Victivallaceae</taxon>
        <taxon>Victivallis</taxon>
    </lineage>
</organism>
<protein>
    <submittedName>
        <fullName evidence="2">HD domain-containing protein</fullName>
    </submittedName>
</protein>
<dbReference type="NCBIfam" id="TIGR00277">
    <property type="entry name" value="HDIG"/>
    <property type="match status" value="1"/>
</dbReference>
<dbReference type="EMBL" id="VUNS01000015">
    <property type="protein sequence ID" value="MST98060.1"/>
    <property type="molecule type" value="Genomic_DNA"/>
</dbReference>
<evidence type="ECO:0000313" key="3">
    <source>
        <dbReference type="Proteomes" id="UP000435649"/>
    </source>
</evidence>
<dbReference type="Pfam" id="PF01966">
    <property type="entry name" value="HD"/>
    <property type="match status" value="1"/>
</dbReference>
<dbReference type="SUPFAM" id="SSF109604">
    <property type="entry name" value="HD-domain/PDEase-like"/>
    <property type="match status" value="1"/>
</dbReference>